<reference evidence="4" key="1">
    <citation type="submission" date="2019-05" db="EMBL/GenBank/DDBJ databases">
        <title>Whole genome sequencing of Pseudanabaena catenata USMAC16.</title>
        <authorList>
            <person name="Khan Z."/>
            <person name="Omar W.M."/>
            <person name="Convey P."/>
            <person name="Merican F."/>
            <person name="Najimudin N."/>
        </authorList>
    </citation>
    <scope>NUCLEOTIDE SEQUENCE</scope>
    <source>
        <strain evidence="4">USMAC16</strain>
    </source>
</reference>
<dbReference type="AlphaFoldDB" id="A0A9X4M5F8"/>
<accession>A0A9X4M5F8</accession>
<dbReference type="PANTHER" id="PTHR30535">
    <property type="entry name" value="VITAMIN B12-BINDING PROTEIN"/>
    <property type="match status" value="1"/>
</dbReference>
<dbReference type="RefSeq" id="WP_009625050.1">
    <property type="nucleotide sequence ID" value="NZ_VBTY01000002.1"/>
</dbReference>
<evidence type="ECO:0000256" key="1">
    <source>
        <dbReference type="ARBA" id="ARBA00008814"/>
    </source>
</evidence>
<dbReference type="PROSITE" id="PS51257">
    <property type="entry name" value="PROKAR_LIPOPROTEIN"/>
    <property type="match status" value="1"/>
</dbReference>
<evidence type="ECO:0000256" key="2">
    <source>
        <dbReference type="SAM" id="SignalP"/>
    </source>
</evidence>
<feature type="domain" description="Fe/B12 periplasmic-binding" evidence="3">
    <location>
        <begin position="107"/>
        <end position="381"/>
    </location>
</feature>
<dbReference type="Proteomes" id="UP001152872">
    <property type="component" value="Unassembled WGS sequence"/>
</dbReference>
<feature type="signal peptide" evidence="2">
    <location>
        <begin position="1"/>
        <end position="21"/>
    </location>
</feature>
<dbReference type="SUPFAM" id="SSF53807">
    <property type="entry name" value="Helical backbone' metal receptor"/>
    <property type="match status" value="1"/>
</dbReference>
<protein>
    <submittedName>
        <fullName evidence="4">ABC transporter substrate-binding protein</fullName>
    </submittedName>
</protein>
<organism evidence="4 5">
    <name type="scientific">Pseudanabaena catenata USMAC16</name>
    <dbReference type="NCBI Taxonomy" id="1855837"/>
    <lineage>
        <taxon>Bacteria</taxon>
        <taxon>Bacillati</taxon>
        <taxon>Cyanobacteriota</taxon>
        <taxon>Cyanophyceae</taxon>
        <taxon>Pseudanabaenales</taxon>
        <taxon>Pseudanabaenaceae</taxon>
        <taxon>Pseudanabaena</taxon>
    </lineage>
</organism>
<proteinExistence type="inferred from homology"/>
<dbReference type="PANTHER" id="PTHR30535:SF34">
    <property type="entry name" value="MOLYBDATE-BINDING PROTEIN MOLA"/>
    <property type="match status" value="1"/>
</dbReference>
<dbReference type="CDD" id="cd01141">
    <property type="entry name" value="TroA_d"/>
    <property type="match status" value="1"/>
</dbReference>
<evidence type="ECO:0000313" key="5">
    <source>
        <dbReference type="Proteomes" id="UP001152872"/>
    </source>
</evidence>
<dbReference type="Pfam" id="PF01497">
    <property type="entry name" value="Peripla_BP_2"/>
    <property type="match status" value="1"/>
</dbReference>
<feature type="chain" id="PRO_5040827885" evidence="2">
    <location>
        <begin position="22"/>
        <end position="395"/>
    </location>
</feature>
<dbReference type="EMBL" id="VBTY01000002">
    <property type="protein sequence ID" value="MDG3493023.1"/>
    <property type="molecule type" value="Genomic_DNA"/>
</dbReference>
<evidence type="ECO:0000259" key="3">
    <source>
        <dbReference type="PROSITE" id="PS50983"/>
    </source>
</evidence>
<evidence type="ECO:0000313" key="4">
    <source>
        <dbReference type="EMBL" id="MDG3493023.1"/>
    </source>
</evidence>
<dbReference type="Gene3D" id="3.40.50.1980">
    <property type="entry name" value="Nitrogenase molybdenum iron protein domain"/>
    <property type="match status" value="2"/>
</dbReference>
<gene>
    <name evidence="4" type="ORF">FEV09_00465</name>
</gene>
<name>A0A9X4M5F8_9CYAN</name>
<keyword evidence="2" id="KW-0732">Signal</keyword>
<dbReference type="GO" id="GO:0071281">
    <property type="term" value="P:cellular response to iron ion"/>
    <property type="evidence" value="ECO:0007669"/>
    <property type="project" value="TreeGrafter"/>
</dbReference>
<dbReference type="InterPro" id="IPR050902">
    <property type="entry name" value="ABC_Transporter_SBP"/>
</dbReference>
<keyword evidence="5" id="KW-1185">Reference proteome</keyword>
<dbReference type="PROSITE" id="PS50983">
    <property type="entry name" value="FE_B12_PBP"/>
    <property type="match status" value="1"/>
</dbReference>
<dbReference type="InterPro" id="IPR002491">
    <property type="entry name" value="ABC_transptr_periplasmic_BD"/>
</dbReference>
<comment type="caution">
    <text evidence="4">The sequence shown here is derived from an EMBL/GenBank/DDBJ whole genome shotgun (WGS) entry which is preliminary data.</text>
</comment>
<sequence length="395" mass="44368">MKTIKKLCLVFVLIGATVSSCTVTPVAKQREGCVDKYEPDRDYFPVKSKVDHAIGFSISYHKNYKVVTVNQPWKSAKEEFRYALVQCGTPNPAGFTESQIVQVPVRTVAILSTTHLAHLEKLDLLDRIVAMDSLELVYGEDVKARLKRNNVQDAGRNNALNLERLLALSPDLITTYGTGNPARDSHPKLLEAGLKVAINAEYMESSPLGQAEWIKFTALFFNQEDKANLVFADIVTRYEKVAAIAKTAKQRPTVLIGFHRSGTWYMAGGKSYAAKFLEDAGASYLWADEPTAGSNPLSFEAVYLRGRSADFWLNGSQDWKQKEDIPKSDGRYRDFQAWQIGQMYNNNARISNNGGNDYWQSGITNPDVVLADLVKIFHPELMPDYQLFYYKKLAP</sequence>
<comment type="similarity">
    <text evidence="1">Belongs to the bacterial solute-binding protein 8 family.</text>
</comment>